<proteinExistence type="predicted"/>
<reference evidence="2" key="1">
    <citation type="journal article" date="2022" name="Mol. Ecol. Resour.">
        <title>The genomes of chicory, endive, great burdock and yacon provide insights into Asteraceae palaeo-polyploidization history and plant inulin production.</title>
        <authorList>
            <person name="Fan W."/>
            <person name="Wang S."/>
            <person name="Wang H."/>
            <person name="Wang A."/>
            <person name="Jiang F."/>
            <person name="Liu H."/>
            <person name="Zhao H."/>
            <person name="Xu D."/>
            <person name="Zhang Y."/>
        </authorList>
    </citation>
    <scope>NUCLEOTIDE SEQUENCE [LARGE SCALE GENOMIC DNA]</scope>
    <source>
        <strain evidence="2">cv. Yunnan</strain>
    </source>
</reference>
<keyword evidence="2" id="KW-1185">Reference proteome</keyword>
<organism evidence="1 2">
    <name type="scientific">Smallanthus sonchifolius</name>
    <dbReference type="NCBI Taxonomy" id="185202"/>
    <lineage>
        <taxon>Eukaryota</taxon>
        <taxon>Viridiplantae</taxon>
        <taxon>Streptophyta</taxon>
        <taxon>Embryophyta</taxon>
        <taxon>Tracheophyta</taxon>
        <taxon>Spermatophyta</taxon>
        <taxon>Magnoliopsida</taxon>
        <taxon>eudicotyledons</taxon>
        <taxon>Gunneridae</taxon>
        <taxon>Pentapetalae</taxon>
        <taxon>asterids</taxon>
        <taxon>campanulids</taxon>
        <taxon>Asterales</taxon>
        <taxon>Asteraceae</taxon>
        <taxon>Asteroideae</taxon>
        <taxon>Heliantheae alliance</taxon>
        <taxon>Millerieae</taxon>
        <taxon>Smallanthus</taxon>
    </lineage>
</organism>
<comment type="caution">
    <text evidence="1">The sequence shown here is derived from an EMBL/GenBank/DDBJ whole genome shotgun (WGS) entry which is preliminary data.</text>
</comment>
<dbReference type="Proteomes" id="UP001056120">
    <property type="component" value="Linkage Group LG26"/>
</dbReference>
<evidence type="ECO:0000313" key="2">
    <source>
        <dbReference type="Proteomes" id="UP001056120"/>
    </source>
</evidence>
<gene>
    <name evidence="1" type="ORF">L1987_77734</name>
</gene>
<name>A0ACB8ZAS3_9ASTR</name>
<reference evidence="1 2" key="2">
    <citation type="journal article" date="2022" name="Mol. Ecol. Resour.">
        <title>The genomes of chicory, endive, great burdock and yacon provide insights into Asteraceae paleo-polyploidization history and plant inulin production.</title>
        <authorList>
            <person name="Fan W."/>
            <person name="Wang S."/>
            <person name="Wang H."/>
            <person name="Wang A."/>
            <person name="Jiang F."/>
            <person name="Liu H."/>
            <person name="Zhao H."/>
            <person name="Xu D."/>
            <person name="Zhang Y."/>
        </authorList>
    </citation>
    <scope>NUCLEOTIDE SEQUENCE [LARGE SCALE GENOMIC DNA]</scope>
    <source>
        <strain evidence="2">cv. Yunnan</strain>
        <tissue evidence="1">Leaves</tissue>
    </source>
</reference>
<accession>A0ACB8ZAS3</accession>
<evidence type="ECO:0000313" key="1">
    <source>
        <dbReference type="EMBL" id="KAI3694759.1"/>
    </source>
</evidence>
<dbReference type="EMBL" id="CM042043">
    <property type="protein sequence ID" value="KAI3694759.1"/>
    <property type="molecule type" value="Genomic_DNA"/>
</dbReference>
<protein>
    <submittedName>
        <fullName evidence="1">Uncharacterized protein</fullName>
    </submittedName>
</protein>
<sequence>MCVLVQYLRGQIIVVILRLPRAFFECFVGGETERKERILHYLDEQISGYVTFGDGSVIEITGKGSVTVISKNGEKKTFCDVFYMPELKVNLLSLEQLDEEGHNIEIFNGILKLHDQKGRLLMKVQRNLNRMYKIKLKVCSNPKSFEDEKKESPHMKKKSIEKVKESPFQFGTIPKDLFGNLEHEKEKEQVKNIMVDYISKLSTEGENGKFEEPVKQVCYSQLKRRNRNKKKNNSRLMGRMRDLILN</sequence>